<name>X1GA12_9ZZZZ</name>
<protein>
    <submittedName>
        <fullName evidence="1">Uncharacterized protein</fullName>
    </submittedName>
</protein>
<organism evidence="1">
    <name type="scientific">marine sediment metagenome</name>
    <dbReference type="NCBI Taxonomy" id="412755"/>
    <lineage>
        <taxon>unclassified sequences</taxon>
        <taxon>metagenomes</taxon>
        <taxon>ecological metagenomes</taxon>
    </lineage>
</organism>
<gene>
    <name evidence="1" type="ORF">S03H2_18833</name>
</gene>
<feature type="non-terminal residue" evidence="1">
    <location>
        <position position="304"/>
    </location>
</feature>
<reference evidence="1" key="1">
    <citation type="journal article" date="2014" name="Front. Microbiol.">
        <title>High frequency of phylogenetically diverse reductive dehalogenase-homologous genes in deep subseafloor sedimentary metagenomes.</title>
        <authorList>
            <person name="Kawai M."/>
            <person name="Futagami T."/>
            <person name="Toyoda A."/>
            <person name="Takaki Y."/>
            <person name="Nishi S."/>
            <person name="Hori S."/>
            <person name="Arai W."/>
            <person name="Tsubouchi T."/>
            <person name="Morono Y."/>
            <person name="Uchiyama I."/>
            <person name="Ito T."/>
            <person name="Fujiyama A."/>
            <person name="Inagaki F."/>
            <person name="Takami H."/>
        </authorList>
    </citation>
    <scope>NUCLEOTIDE SEQUENCE</scope>
    <source>
        <strain evidence="1">Expedition CK06-06</strain>
    </source>
</reference>
<comment type="caution">
    <text evidence="1">The sequence shown here is derived from an EMBL/GenBank/DDBJ whole genome shotgun (WGS) entry which is preliminary data.</text>
</comment>
<accession>X1GA12</accession>
<dbReference type="AlphaFoldDB" id="X1GA12"/>
<evidence type="ECO:0000313" key="1">
    <source>
        <dbReference type="EMBL" id="GAH41650.1"/>
    </source>
</evidence>
<proteinExistence type="predicted"/>
<dbReference type="EMBL" id="BARU01009792">
    <property type="protein sequence ID" value="GAH41650.1"/>
    <property type="molecule type" value="Genomic_DNA"/>
</dbReference>
<sequence length="304" mass="34274">MFARLVWEDRAAFAYGRWPWFFPLNRRGALEAYLALREGADPWKLLEFQRRPLGDQLPFVMHLWQGGAVTLGGVTKSRKRPSPRVQEKLASEMPWEHLRVGLVAVNRAWRDPQQPFRAVHDGLVALGAEVRHSIPSPWPLFGEPVDLIILWNGVKKDYHYREIVDKAREVGIAVLIMEHGFFRRRDYTQIDPAGFAHRAGWVSCFGTPPPTDGRDRFCDVWGQAPALCEDRDGYVLVLLQVPGDAQLGDSEIEHPGPLVKAVEAACPDDVDIRVRAHPRCNWSCGTEGRARMLGGTLAEAMRGA</sequence>